<dbReference type="SUPFAM" id="SSF159006">
    <property type="entry name" value="YopX-like"/>
    <property type="match status" value="1"/>
</dbReference>
<name>A0A8S5TR56_9CAUD</name>
<reference evidence="1" key="1">
    <citation type="journal article" date="2021" name="Proc. Natl. Acad. Sci. U.S.A.">
        <title>A Catalog of Tens of Thousands of Viruses from Human Metagenomes Reveals Hidden Associations with Chronic Diseases.</title>
        <authorList>
            <person name="Tisza M.J."/>
            <person name="Buck C.B."/>
        </authorList>
    </citation>
    <scope>NUCLEOTIDE SEQUENCE</scope>
    <source>
        <strain evidence="1">CtLEM34</strain>
    </source>
</reference>
<dbReference type="InterPro" id="IPR023385">
    <property type="entry name" value="YopX-like_C"/>
</dbReference>
<evidence type="ECO:0000313" key="1">
    <source>
        <dbReference type="EMBL" id="DAF84655.1"/>
    </source>
</evidence>
<proteinExistence type="predicted"/>
<dbReference type="EMBL" id="BK015907">
    <property type="protein sequence ID" value="DAF84655.1"/>
    <property type="molecule type" value="Genomic_DNA"/>
</dbReference>
<accession>A0A8S5TR56</accession>
<dbReference type="Gene3D" id="2.30.30.290">
    <property type="entry name" value="YopX-like domains"/>
    <property type="match status" value="1"/>
</dbReference>
<organism evidence="1">
    <name type="scientific">Myoviridae sp. ctLEM34</name>
    <dbReference type="NCBI Taxonomy" id="2825082"/>
    <lineage>
        <taxon>Viruses</taxon>
        <taxon>Duplodnaviria</taxon>
        <taxon>Heunggongvirae</taxon>
        <taxon>Uroviricota</taxon>
        <taxon>Caudoviricetes</taxon>
    </lineage>
</organism>
<protein>
    <submittedName>
        <fullName evidence="1">YopX protein</fullName>
    </submittedName>
</protein>
<sequence length="30" mass="3339">MYPTVVDGVPDNERMEIVGNIHDNPDLLQG</sequence>